<organism evidence="2 3">
    <name type="scientific">Datura stramonium</name>
    <name type="common">Jimsonweed</name>
    <name type="synonym">Common thornapple</name>
    <dbReference type="NCBI Taxonomy" id="4076"/>
    <lineage>
        <taxon>Eukaryota</taxon>
        <taxon>Viridiplantae</taxon>
        <taxon>Streptophyta</taxon>
        <taxon>Embryophyta</taxon>
        <taxon>Tracheophyta</taxon>
        <taxon>Spermatophyta</taxon>
        <taxon>Magnoliopsida</taxon>
        <taxon>eudicotyledons</taxon>
        <taxon>Gunneridae</taxon>
        <taxon>Pentapetalae</taxon>
        <taxon>asterids</taxon>
        <taxon>lamiids</taxon>
        <taxon>Solanales</taxon>
        <taxon>Solanaceae</taxon>
        <taxon>Solanoideae</taxon>
        <taxon>Datureae</taxon>
        <taxon>Datura</taxon>
    </lineage>
</organism>
<feature type="region of interest" description="Disordered" evidence="1">
    <location>
        <begin position="1"/>
        <end position="67"/>
    </location>
</feature>
<accession>A0ABS8T1Z3</accession>
<feature type="compositionally biased region" description="Polar residues" evidence="1">
    <location>
        <begin position="280"/>
        <end position="299"/>
    </location>
</feature>
<evidence type="ECO:0000313" key="2">
    <source>
        <dbReference type="EMBL" id="MCD7465060.1"/>
    </source>
</evidence>
<proteinExistence type="predicted"/>
<feature type="region of interest" description="Disordered" evidence="1">
    <location>
        <begin position="266"/>
        <end position="312"/>
    </location>
</feature>
<dbReference type="Proteomes" id="UP000823775">
    <property type="component" value="Unassembled WGS sequence"/>
</dbReference>
<evidence type="ECO:0000313" key="3">
    <source>
        <dbReference type="Proteomes" id="UP000823775"/>
    </source>
</evidence>
<feature type="compositionally biased region" description="Acidic residues" evidence="1">
    <location>
        <begin position="266"/>
        <end position="275"/>
    </location>
</feature>
<evidence type="ECO:0000256" key="1">
    <source>
        <dbReference type="SAM" id="MobiDB-lite"/>
    </source>
</evidence>
<protein>
    <submittedName>
        <fullName evidence="2">Uncharacterized protein</fullName>
    </submittedName>
</protein>
<dbReference type="EMBL" id="JACEIK010001013">
    <property type="protein sequence ID" value="MCD7465060.1"/>
    <property type="molecule type" value="Genomic_DNA"/>
</dbReference>
<sequence>PLSETTATLPVFENPFSKSSDSPQIPPVEGTSITSLPCDSSITPVDLNSSLNPQTDDPPVDTSAENSTQIGLSNPVLLSISGPSQPLNSATEVVPKKSPLETSYNYIFEGDLPVEKGTSSNILAHGDQLIIQSLTQMALGGEHSPSNERTISRSPSLVPKSPILSSTPKWDGTPGVLNLQRNAENEANVSDDDQPLIWKVKKLAIRSHQKESGDQVRLPVTRSSSRRLMEDLLKYNQYKTTQRRKLKRKMIVEEDVPVQPETVLDLEEGEKEPEDIVLSTVKQGKRTSPPTSKNRSTVTKRFPTNRITSNSR</sequence>
<keyword evidence="3" id="KW-1185">Reference proteome</keyword>
<reference evidence="2 3" key="1">
    <citation type="journal article" date="2021" name="BMC Genomics">
        <title>Datura genome reveals duplications of psychoactive alkaloid biosynthetic genes and high mutation rate following tissue culture.</title>
        <authorList>
            <person name="Rajewski A."/>
            <person name="Carter-House D."/>
            <person name="Stajich J."/>
            <person name="Litt A."/>
        </authorList>
    </citation>
    <scope>NUCLEOTIDE SEQUENCE [LARGE SCALE GENOMIC DNA]</scope>
    <source>
        <strain evidence="2">AR-01</strain>
    </source>
</reference>
<name>A0ABS8T1Z3_DATST</name>
<feature type="non-terminal residue" evidence="2">
    <location>
        <position position="312"/>
    </location>
</feature>
<comment type="caution">
    <text evidence="2">The sequence shown here is derived from an EMBL/GenBank/DDBJ whole genome shotgun (WGS) entry which is preliminary data.</text>
</comment>
<feature type="non-terminal residue" evidence="2">
    <location>
        <position position="1"/>
    </location>
</feature>
<gene>
    <name evidence="2" type="ORF">HAX54_000475</name>
</gene>
<feature type="compositionally biased region" description="Polar residues" evidence="1">
    <location>
        <begin position="31"/>
        <end position="55"/>
    </location>
</feature>
<feature type="region of interest" description="Disordered" evidence="1">
    <location>
        <begin position="140"/>
        <end position="177"/>
    </location>
</feature>